<proteinExistence type="predicted"/>
<dbReference type="Proteomes" id="UP001145114">
    <property type="component" value="Unassembled WGS sequence"/>
</dbReference>
<feature type="non-terminal residue" evidence="1">
    <location>
        <position position="56"/>
    </location>
</feature>
<organism evidence="1 2">
    <name type="scientific">Spiromyces aspiralis</name>
    <dbReference type="NCBI Taxonomy" id="68401"/>
    <lineage>
        <taxon>Eukaryota</taxon>
        <taxon>Fungi</taxon>
        <taxon>Fungi incertae sedis</taxon>
        <taxon>Zoopagomycota</taxon>
        <taxon>Kickxellomycotina</taxon>
        <taxon>Kickxellomycetes</taxon>
        <taxon>Kickxellales</taxon>
        <taxon>Kickxellaceae</taxon>
        <taxon>Spiromyces</taxon>
    </lineage>
</organism>
<dbReference type="EMBL" id="JAMZIH010001469">
    <property type="protein sequence ID" value="KAJ1678169.1"/>
    <property type="molecule type" value="Genomic_DNA"/>
</dbReference>
<name>A0ACC1HUZ4_9FUNG</name>
<keyword evidence="2" id="KW-1185">Reference proteome</keyword>
<evidence type="ECO:0000313" key="2">
    <source>
        <dbReference type="Proteomes" id="UP001145114"/>
    </source>
</evidence>
<accession>A0ACC1HUZ4</accession>
<reference evidence="1" key="1">
    <citation type="submission" date="2022-06" db="EMBL/GenBank/DDBJ databases">
        <title>Phylogenomic reconstructions and comparative analyses of Kickxellomycotina fungi.</title>
        <authorList>
            <person name="Reynolds N.K."/>
            <person name="Stajich J.E."/>
            <person name="Barry K."/>
            <person name="Grigoriev I.V."/>
            <person name="Crous P."/>
            <person name="Smith M.E."/>
        </authorList>
    </citation>
    <scope>NUCLEOTIDE SEQUENCE</scope>
    <source>
        <strain evidence="1">RSA 2271</strain>
    </source>
</reference>
<gene>
    <name evidence="1" type="ORF">EV182_004637</name>
</gene>
<protein>
    <submittedName>
        <fullName evidence="1">Uncharacterized protein</fullName>
    </submittedName>
</protein>
<evidence type="ECO:0000313" key="1">
    <source>
        <dbReference type="EMBL" id="KAJ1678169.1"/>
    </source>
</evidence>
<sequence>MARDTTVRLLNDDDWAPTKEFERVLDIIFDRFDKDGDNLLSLKELKDYSRFTNGKE</sequence>
<comment type="caution">
    <text evidence="1">The sequence shown here is derived from an EMBL/GenBank/DDBJ whole genome shotgun (WGS) entry which is preliminary data.</text>
</comment>